<dbReference type="EMBL" id="JAKJXO020000023">
    <property type="protein sequence ID" value="KAL1591735.1"/>
    <property type="molecule type" value="Genomic_DNA"/>
</dbReference>
<feature type="compositionally biased region" description="Basic and acidic residues" evidence="1">
    <location>
        <begin position="19"/>
        <end position="31"/>
    </location>
</feature>
<protein>
    <submittedName>
        <fullName evidence="2">Uncharacterized protein</fullName>
    </submittedName>
</protein>
<comment type="caution">
    <text evidence="2">The sequence shown here is derived from an EMBL/GenBank/DDBJ whole genome shotgun (WGS) entry which is preliminary data.</text>
</comment>
<dbReference type="Proteomes" id="UP001521785">
    <property type="component" value="Unassembled WGS sequence"/>
</dbReference>
<proteinExistence type="predicted"/>
<accession>A0ABR3QHV1</accession>
<organism evidence="2 3">
    <name type="scientific">Paraconiothyrium brasiliense</name>
    <dbReference type="NCBI Taxonomy" id="300254"/>
    <lineage>
        <taxon>Eukaryota</taxon>
        <taxon>Fungi</taxon>
        <taxon>Dikarya</taxon>
        <taxon>Ascomycota</taxon>
        <taxon>Pezizomycotina</taxon>
        <taxon>Dothideomycetes</taxon>
        <taxon>Pleosporomycetidae</taxon>
        <taxon>Pleosporales</taxon>
        <taxon>Massarineae</taxon>
        <taxon>Didymosphaeriaceae</taxon>
        <taxon>Paraconiothyrium</taxon>
    </lineage>
</organism>
<feature type="region of interest" description="Disordered" evidence="1">
    <location>
        <begin position="1"/>
        <end position="31"/>
    </location>
</feature>
<sequence>MAMITEAPMAIPTGSPSGSDDHEHQNGKRDIRTYPVTFVKGNVFTMTNLDHPSAPQLFNSPAVARNVFTYKSNKMEDASVKNTKSIPTAQEMVDYVTEHIVELQSIALFIKDVTSKDKSLITFFKKRWHSALLPNRVTSRPHKPHYYTQGMTTRDSLNDLVFEALGSNDNLKDFVMCEDSINGFKMRMWKGDAPMALNAYNGAVTAASNGQLPSSAYMSALRGVRAHPSYTIYPFLKPPNPSSLILLADLLFAQVIAVYRYMSDAQVQSRMNEAITNVEIELQNVQHLTGENLRTNLAKAWRTYMRDRVAEIGTEGKTWLQARINYTKSKVATTLTRYQTMLRDLKGKETTGSQAQINRYASQQNKEKTRLDREIAQAQSAVTKQDGQIVTVRGEIAKLTASIRSATGAQEKRLKADRQIKRNQMNREKTTLVRLKKALGKVTRQRDELYSNSVQQIVNNLQKDQNLLNIYETAIARLSMPNKGN</sequence>
<evidence type="ECO:0000313" key="3">
    <source>
        <dbReference type="Proteomes" id="UP001521785"/>
    </source>
</evidence>
<gene>
    <name evidence="2" type="ORF">SLS60_011734</name>
</gene>
<reference evidence="2 3" key="1">
    <citation type="submission" date="2024-02" db="EMBL/GenBank/DDBJ databases">
        <title>De novo assembly and annotation of 12 fungi associated with fruit tree decline syndrome in Ontario, Canada.</title>
        <authorList>
            <person name="Sulman M."/>
            <person name="Ellouze W."/>
            <person name="Ilyukhin E."/>
        </authorList>
    </citation>
    <scope>NUCLEOTIDE SEQUENCE [LARGE SCALE GENOMIC DNA]</scope>
    <source>
        <strain evidence="2 3">M42-189</strain>
    </source>
</reference>
<evidence type="ECO:0000313" key="2">
    <source>
        <dbReference type="EMBL" id="KAL1591735.1"/>
    </source>
</evidence>
<name>A0ABR3QHV1_9PLEO</name>
<evidence type="ECO:0000256" key="1">
    <source>
        <dbReference type="SAM" id="MobiDB-lite"/>
    </source>
</evidence>
<keyword evidence="3" id="KW-1185">Reference proteome</keyword>